<dbReference type="Proteomes" id="UP001203852">
    <property type="component" value="Unassembled WGS sequence"/>
</dbReference>
<feature type="region of interest" description="Disordered" evidence="1">
    <location>
        <begin position="132"/>
        <end position="221"/>
    </location>
</feature>
<evidence type="ECO:0000256" key="1">
    <source>
        <dbReference type="SAM" id="MobiDB-lite"/>
    </source>
</evidence>
<protein>
    <submittedName>
        <fullName evidence="2">Uncharacterized protein</fullName>
    </submittedName>
</protein>
<sequence length="221" mass="24819">MDPAIRDLFYELFVIIKDPKSGEEQLDLGVKIALEIQNKLKTDPQYTTQHLPDLDAAKERIELKLTMEKRVKEIKQTMAEALNKHLAAATWNGTGGEDDYENKASRDAGSKRKQLAVDDMDEALKELGRLKKKLKRDTQPAPKEEVANVKVEQKAPGDANPAKKELSNDTTTVLGGDGNPPAMTMSTFDWRPLRYLPPPRVLRPSIMKRPRPLPGQQSQNP</sequence>
<organism evidence="2 3">
    <name type="scientific">Exophiala viscosa</name>
    <dbReference type="NCBI Taxonomy" id="2486360"/>
    <lineage>
        <taxon>Eukaryota</taxon>
        <taxon>Fungi</taxon>
        <taxon>Dikarya</taxon>
        <taxon>Ascomycota</taxon>
        <taxon>Pezizomycotina</taxon>
        <taxon>Eurotiomycetes</taxon>
        <taxon>Chaetothyriomycetidae</taxon>
        <taxon>Chaetothyriales</taxon>
        <taxon>Herpotrichiellaceae</taxon>
        <taxon>Exophiala</taxon>
    </lineage>
</organism>
<proteinExistence type="predicted"/>
<evidence type="ECO:0000313" key="2">
    <source>
        <dbReference type="EMBL" id="KAI1618749.1"/>
    </source>
</evidence>
<comment type="caution">
    <text evidence="2">The sequence shown here is derived from an EMBL/GenBank/DDBJ whole genome shotgun (WGS) entry which is preliminary data.</text>
</comment>
<feature type="compositionally biased region" description="Basic and acidic residues" evidence="1">
    <location>
        <begin position="136"/>
        <end position="167"/>
    </location>
</feature>
<keyword evidence="3" id="KW-1185">Reference proteome</keyword>
<evidence type="ECO:0000313" key="3">
    <source>
        <dbReference type="Proteomes" id="UP001203852"/>
    </source>
</evidence>
<feature type="compositionally biased region" description="Basic and acidic residues" evidence="1">
    <location>
        <begin position="101"/>
        <end position="110"/>
    </location>
</feature>
<accession>A0AAN6E649</accession>
<name>A0AAN6E649_9EURO</name>
<reference evidence="2" key="1">
    <citation type="journal article" date="2022" name="bioRxiv">
        <title>Deciphering the potential niche of two novel black yeast fungi from a biological soil crust based on their genomes, phenotypes, and melanin regulation.</title>
        <authorList>
            <consortium name="DOE Joint Genome Institute"/>
            <person name="Carr E.C."/>
            <person name="Barton Q."/>
            <person name="Grambo S."/>
            <person name="Sullivan M."/>
            <person name="Renfro C.M."/>
            <person name="Kuo A."/>
            <person name="Pangilinan J."/>
            <person name="Lipzen A."/>
            <person name="Keymanesh K."/>
            <person name="Savage E."/>
            <person name="Barry K."/>
            <person name="Grigoriev I.V."/>
            <person name="Riekhof W.R."/>
            <person name="Harris S.S."/>
        </authorList>
    </citation>
    <scope>NUCLEOTIDE SEQUENCE</scope>
    <source>
        <strain evidence="2">JF 03-4F</strain>
    </source>
</reference>
<dbReference type="EMBL" id="MU404350">
    <property type="protein sequence ID" value="KAI1618749.1"/>
    <property type="molecule type" value="Genomic_DNA"/>
</dbReference>
<feature type="region of interest" description="Disordered" evidence="1">
    <location>
        <begin position="91"/>
        <end position="117"/>
    </location>
</feature>
<gene>
    <name evidence="2" type="ORF">EDD36DRAFT_414410</name>
</gene>
<dbReference type="AlphaFoldDB" id="A0AAN6E649"/>